<dbReference type="EMBL" id="FCOF02000014">
    <property type="protein sequence ID" value="SAK68470.1"/>
    <property type="molecule type" value="Genomic_DNA"/>
</dbReference>
<dbReference type="Pfam" id="PF03330">
    <property type="entry name" value="DPBB_1"/>
    <property type="match status" value="1"/>
</dbReference>
<evidence type="ECO:0000256" key="3">
    <source>
        <dbReference type="HAMAP-Rule" id="MF_02071"/>
    </source>
</evidence>
<dbReference type="GO" id="GO:0008932">
    <property type="term" value="F:lytic endotransglycosylase activity"/>
    <property type="evidence" value="ECO:0007669"/>
    <property type="project" value="UniProtKB-UniRule"/>
</dbReference>
<dbReference type="InterPro" id="IPR012997">
    <property type="entry name" value="RplA"/>
</dbReference>
<keyword evidence="7" id="KW-1185">Reference proteome</keyword>
<comment type="similarity">
    <text evidence="3 4">Belongs to the RlpA family.</text>
</comment>
<dbReference type="InterPro" id="IPR034718">
    <property type="entry name" value="RlpA"/>
</dbReference>
<dbReference type="InterPro" id="IPR036908">
    <property type="entry name" value="RlpA-like_sf"/>
</dbReference>
<keyword evidence="3 6" id="KW-0449">Lipoprotein</keyword>
<keyword evidence="2 3" id="KW-0961">Cell wall biogenesis/degradation</keyword>
<dbReference type="InterPro" id="IPR009009">
    <property type="entry name" value="RlpA-like_DPBB"/>
</dbReference>
<name>A0A158BEW8_9BURK</name>
<reference evidence="6" key="1">
    <citation type="submission" date="2016-01" db="EMBL/GenBank/DDBJ databases">
        <authorList>
            <person name="Peeters C."/>
        </authorList>
    </citation>
    <scope>NUCLEOTIDE SEQUENCE [LARGE SCALE GENOMIC DNA]</scope>
    <source>
        <strain evidence="6">LMG 29318</strain>
    </source>
</reference>
<organism evidence="6 7">
    <name type="scientific">Caballeronia catudaia</name>
    <dbReference type="NCBI Taxonomy" id="1777136"/>
    <lineage>
        <taxon>Bacteria</taxon>
        <taxon>Pseudomonadati</taxon>
        <taxon>Pseudomonadota</taxon>
        <taxon>Betaproteobacteria</taxon>
        <taxon>Burkholderiales</taxon>
        <taxon>Burkholderiaceae</taxon>
        <taxon>Caballeronia</taxon>
    </lineage>
</organism>
<dbReference type="Proteomes" id="UP000054870">
    <property type="component" value="Unassembled WGS sequence"/>
</dbReference>
<feature type="domain" description="RlpA-like protein double-psi beta-barrel" evidence="5">
    <location>
        <begin position="78"/>
        <end position="165"/>
    </location>
</feature>
<protein>
    <recommendedName>
        <fullName evidence="3">Endolytic peptidoglycan transglycosylase RlpA</fullName>
        <ecNumber evidence="3">4.2.2.-</ecNumber>
    </recommendedName>
</protein>
<dbReference type="HAMAP" id="MF_02071">
    <property type="entry name" value="RlpA"/>
    <property type="match status" value="1"/>
</dbReference>
<keyword evidence="3" id="KW-0564">Palmitate</keyword>
<dbReference type="PANTHER" id="PTHR34183:SF8">
    <property type="entry name" value="ENDOLYTIC PEPTIDOGLYCAN TRANSGLYCOSYLASE RLPA-RELATED"/>
    <property type="match status" value="1"/>
</dbReference>
<keyword evidence="3" id="KW-0472">Membrane</keyword>
<evidence type="ECO:0000313" key="6">
    <source>
        <dbReference type="EMBL" id="SAK68470.1"/>
    </source>
</evidence>
<evidence type="ECO:0000256" key="2">
    <source>
        <dbReference type="ARBA" id="ARBA00023316"/>
    </source>
</evidence>
<gene>
    <name evidence="3" type="primary">rlpA</name>
    <name evidence="6" type="ORF">AWB75_03368</name>
</gene>
<evidence type="ECO:0000313" key="7">
    <source>
        <dbReference type="Proteomes" id="UP000054870"/>
    </source>
</evidence>
<dbReference type="PROSITE" id="PS51257">
    <property type="entry name" value="PROKAR_LIPOPROTEIN"/>
    <property type="match status" value="1"/>
</dbReference>
<sequence length="185" mass="19894">MSYRMLSWTACLLFAGCAGQLKNPAVVESRPADIQIAMQPESSPDSAASSVNASSAIGLQSAPLALKPPAQASTDFVQAGRASWYGKKFQGRRTASGERFDMHALTAAHRTLPFGTYVRVSNGSKTRSVIVRINDRGPYTKGRIIDLSFAAARMLGLREIEAGPVNLERVGDGNRLTPPYTDAHK</sequence>
<dbReference type="PANTHER" id="PTHR34183">
    <property type="entry name" value="ENDOLYTIC PEPTIDOGLYCAN TRANSGLYCOSYLASE RLPA"/>
    <property type="match status" value="1"/>
</dbReference>
<comment type="caution">
    <text evidence="6">The sequence shown here is derived from an EMBL/GenBank/DDBJ whole genome shotgun (WGS) entry which is preliminary data.</text>
</comment>
<dbReference type="EC" id="4.2.2.-" evidence="3"/>
<dbReference type="GO" id="GO:0000270">
    <property type="term" value="P:peptidoglycan metabolic process"/>
    <property type="evidence" value="ECO:0007669"/>
    <property type="project" value="UniProtKB-UniRule"/>
</dbReference>
<proteinExistence type="inferred from homology"/>
<keyword evidence="3" id="KW-1003">Cell membrane</keyword>
<evidence type="ECO:0000256" key="1">
    <source>
        <dbReference type="ARBA" id="ARBA00023239"/>
    </source>
</evidence>
<dbReference type="AlphaFoldDB" id="A0A158BEW8"/>
<dbReference type="GO" id="GO:0071555">
    <property type="term" value="P:cell wall organization"/>
    <property type="evidence" value="ECO:0007669"/>
    <property type="project" value="UniProtKB-KW"/>
</dbReference>
<keyword evidence="1 3" id="KW-0456">Lyase</keyword>
<dbReference type="RefSeq" id="WP_235012133.1">
    <property type="nucleotide sequence ID" value="NZ_FCOF02000014.1"/>
</dbReference>
<evidence type="ECO:0000259" key="5">
    <source>
        <dbReference type="Pfam" id="PF03330"/>
    </source>
</evidence>
<evidence type="ECO:0000256" key="4">
    <source>
        <dbReference type="RuleBase" id="RU003495"/>
    </source>
</evidence>
<accession>A0A158BEW8</accession>
<comment type="subcellular location">
    <subcellularLocation>
        <location evidence="3">Cell membrane</location>
        <topology evidence="3">Lipid-anchor</topology>
    </subcellularLocation>
</comment>
<dbReference type="NCBIfam" id="TIGR00413">
    <property type="entry name" value="rlpA"/>
    <property type="match status" value="1"/>
</dbReference>
<dbReference type="Gene3D" id="2.40.40.10">
    <property type="entry name" value="RlpA-like domain"/>
    <property type="match status" value="1"/>
</dbReference>
<dbReference type="GO" id="GO:0005886">
    <property type="term" value="C:plasma membrane"/>
    <property type="evidence" value="ECO:0007669"/>
    <property type="project" value="UniProtKB-SubCell"/>
</dbReference>
<dbReference type="CDD" id="cd22268">
    <property type="entry name" value="DPBB_RlpA-like"/>
    <property type="match status" value="1"/>
</dbReference>
<comment type="function">
    <text evidence="3">Lytic transglycosylase with a strong preference for naked glycan strands that lack stem peptides.</text>
</comment>
<dbReference type="SUPFAM" id="SSF50685">
    <property type="entry name" value="Barwin-like endoglucanases"/>
    <property type="match status" value="1"/>
</dbReference>